<gene>
    <name evidence="1" type="ORF">AKAME5_002758700</name>
</gene>
<reference evidence="1" key="1">
    <citation type="submission" date="2022-08" db="EMBL/GenBank/DDBJ databases">
        <title>Genome sequencing of akame (Lates japonicus).</title>
        <authorList>
            <person name="Hashiguchi Y."/>
            <person name="Takahashi H."/>
        </authorList>
    </citation>
    <scope>NUCLEOTIDE SEQUENCE</scope>
    <source>
        <strain evidence="1">Kochi</strain>
    </source>
</reference>
<name>A0AAD3QXL0_LATJO</name>
<organism evidence="1 2">
    <name type="scientific">Lates japonicus</name>
    <name type="common">Japanese lates</name>
    <dbReference type="NCBI Taxonomy" id="270547"/>
    <lineage>
        <taxon>Eukaryota</taxon>
        <taxon>Metazoa</taxon>
        <taxon>Chordata</taxon>
        <taxon>Craniata</taxon>
        <taxon>Vertebrata</taxon>
        <taxon>Euteleostomi</taxon>
        <taxon>Actinopterygii</taxon>
        <taxon>Neopterygii</taxon>
        <taxon>Teleostei</taxon>
        <taxon>Neoteleostei</taxon>
        <taxon>Acanthomorphata</taxon>
        <taxon>Carangaria</taxon>
        <taxon>Carangaria incertae sedis</taxon>
        <taxon>Centropomidae</taxon>
        <taxon>Lates</taxon>
    </lineage>
</organism>
<proteinExistence type="predicted"/>
<dbReference type="AlphaFoldDB" id="A0AAD3QXL0"/>
<comment type="caution">
    <text evidence="1">The sequence shown here is derived from an EMBL/GenBank/DDBJ whole genome shotgun (WGS) entry which is preliminary data.</text>
</comment>
<evidence type="ECO:0000313" key="1">
    <source>
        <dbReference type="EMBL" id="GLD49739.1"/>
    </source>
</evidence>
<sequence length="75" mass="8277">MAACGIPLFVPPAALSLRAAMRNRYGIKMHRELKHRNKNCTVVVNVQPAPVVMVQRNPPPPVVVMNQPGVIMTSY</sequence>
<protein>
    <submittedName>
        <fullName evidence="1">Placenta-specific gene 8 protein-like protein</fullName>
    </submittedName>
</protein>
<dbReference type="EMBL" id="BRZM01003569">
    <property type="protein sequence ID" value="GLD49739.1"/>
    <property type="molecule type" value="Genomic_DNA"/>
</dbReference>
<keyword evidence="2" id="KW-1185">Reference proteome</keyword>
<accession>A0AAD3QXL0</accession>
<evidence type="ECO:0000313" key="2">
    <source>
        <dbReference type="Proteomes" id="UP001279410"/>
    </source>
</evidence>
<dbReference type="Proteomes" id="UP001279410">
    <property type="component" value="Unassembled WGS sequence"/>
</dbReference>